<dbReference type="EMBL" id="VRMN01000002">
    <property type="protein sequence ID" value="KAA8497038.1"/>
    <property type="molecule type" value="Genomic_DNA"/>
</dbReference>
<dbReference type="FunFam" id="1.10.1410.10:FF:000001">
    <property type="entry name" value="Putative poly(A) polymerase gamma"/>
    <property type="match status" value="1"/>
</dbReference>
<evidence type="ECO:0000256" key="2">
    <source>
        <dbReference type="ARBA" id="ARBA00004123"/>
    </source>
</evidence>
<keyword evidence="5 11" id="KW-0808">Transferase</keyword>
<comment type="catalytic activity">
    <reaction evidence="11">
        <text>RNA(n) + ATP = RNA(n)-3'-adenine ribonucleotide + diphosphate</text>
        <dbReference type="Rhea" id="RHEA:11332"/>
        <dbReference type="Rhea" id="RHEA-COMP:14527"/>
        <dbReference type="Rhea" id="RHEA-COMP:17347"/>
        <dbReference type="ChEBI" id="CHEBI:30616"/>
        <dbReference type="ChEBI" id="CHEBI:33019"/>
        <dbReference type="ChEBI" id="CHEBI:140395"/>
        <dbReference type="ChEBI" id="CHEBI:173115"/>
        <dbReference type="EC" id="2.7.7.19"/>
    </reaction>
</comment>
<dbReference type="EC" id="2.7.7.19" evidence="11"/>
<dbReference type="Gene3D" id="1.10.1410.10">
    <property type="match status" value="1"/>
</dbReference>
<evidence type="ECO:0000259" key="17">
    <source>
        <dbReference type="Pfam" id="PF20750"/>
    </source>
</evidence>
<evidence type="ECO:0000313" key="18">
    <source>
        <dbReference type="EMBL" id="KAA8497038.1"/>
    </source>
</evidence>
<evidence type="ECO:0000256" key="6">
    <source>
        <dbReference type="ARBA" id="ARBA00022723"/>
    </source>
</evidence>
<dbReference type="InterPro" id="IPR048840">
    <property type="entry name" value="PolA_pol_NTPase"/>
</dbReference>
<dbReference type="InterPro" id="IPR043519">
    <property type="entry name" value="NT_sf"/>
</dbReference>
<feature type="region of interest" description="Disordered" evidence="14">
    <location>
        <begin position="379"/>
        <end position="399"/>
    </location>
</feature>
<feature type="binding site" evidence="12">
    <location>
        <begin position="113"/>
        <end position="115"/>
    </location>
    <ligand>
        <name>ATP</name>
        <dbReference type="ChEBI" id="CHEBI:30616"/>
    </ligand>
</feature>
<dbReference type="OMA" id="WEGWIES"/>
<feature type="binding site" evidence="12">
    <location>
        <position position="243"/>
    </location>
    <ligand>
        <name>ATP</name>
        <dbReference type="ChEBI" id="CHEBI:30616"/>
    </ligand>
</feature>
<dbReference type="FunFam" id="3.30.460.10:FF:000002">
    <property type="entry name" value="Poly(A) polymerase alpha, putative"/>
    <property type="match status" value="1"/>
</dbReference>
<dbReference type="InterPro" id="IPR011068">
    <property type="entry name" value="NuclTrfase_I-like_C"/>
</dbReference>
<comment type="caution">
    <text evidence="18">The sequence shown here is derived from an EMBL/GenBank/DDBJ whole genome shotgun (WGS) entry which is preliminary data.</text>
</comment>
<feature type="binding site" evidence="12">
    <location>
        <position position="252"/>
    </location>
    <ligand>
        <name>ATP</name>
        <dbReference type="ChEBI" id="CHEBI:30616"/>
    </ligand>
</feature>
<feature type="binding site" evidence="13">
    <location>
        <position position="115"/>
    </location>
    <ligand>
        <name>Mg(2+)</name>
        <dbReference type="ChEBI" id="CHEBI:18420"/>
        <label>2</label>
        <note>catalytic</note>
    </ligand>
</feature>
<sequence>MALSSSTGTSTSTVITTRGVSEPISVAPPTEKDHRLTSELQECLHSNLLYESREECQRRERVLRHLTRITQDWVARVGIAQGMTEQMAAEVASGCRIFSFGSYRLGVNGPGADIDTLCVCPNLIDRSRDVFGLPNPVSNLTPPDENVLLKILQSTPEAEDVVGVAEAYVPVIKMKFAGVEIDLLCACVQMSTIPPNFDILDDVVLRNVDDATQRSFNGVRVTDAILRSVPHIENFRTTLRSIKFWAKRRGVYSNVMGFLGGVAWAILTARICQLYPNAAPSTLLAKFFRVYDKWNWPNPVMLCEITRGHHNLQFRVWNPATNMSDRRHLMPVITPSYPCMNTTHNVSQSTLRVIRAEITRGHEVVQQIYGEESNLSGAAVGTTTSEKNGAESTAASTGKGSEKVTWERLFEKTDFFNEHRTFLEISIFANQPDMFKKWAGFAESRIRHLIMSLERLPNTIVRPLPKAFDNNPMYSPGCCDSFFFGLTFEVVEKGTSIDISPAVNDWKSNLDLWPERTPEMQVHVAVLFRKQLPEYVGAGAPIVREKKTKKKRKLADSNPTKTGAPEPSNGATLGSASASASPSPSLEAGNQGSSLVPVEHLPAATDPALAAKRSRTSLPGEEETLGNTAPNGSNSHPLPAQAQPVSTVQTVPKPASIEEAEPTSALNTSPVAPAPADARSK</sequence>
<reference evidence="19" key="1">
    <citation type="journal article" date="2019" name="Nat. Commun.">
        <title>Expansion of phycobilisome linker gene families in mesophilic red algae.</title>
        <authorList>
            <person name="Lee J."/>
            <person name="Kim D."/>
            <person name="Bhattacharya D."/>
            <person name="Yoon H.S."/>
        </authorList>
    </citation>
    <scope>NUCLEOTIDE SEQUENCE [LARGE SCALE GENOMIC DNA]</scope>
    <source>
        <strain evidence="19">CCMP 1328</strain>
    </source>
</reference>
<evidence type="ECO:0000256" key="8">
    <source>
        <dbReference type="ARBA" id="ARBA00022840"/>
    </source>
</evidence>
<dbReference type="GO" id="GO:0005524">
    <property type="term" value="F:ATP binding"/>
    <property type="evidence" value="ECO:0007669"/>
    <property type="project" value="UniProtKB-UniRule"/>
</dbReference>
<dbReference type="Pfam" id="PF20750">
    <property type="entry name" value="PAP_NTPase"/>
    <property type="match status" value="1"/>
</dbReference>
<evidence type="ECO:0000259" key="15">
    <source>
        <dbReference type="Pfam" id="PF04926"/>
    </source>
</evidence>
<keyword evidence="6 13" id="KW-0479">Metal-binding</keyword>
<organism evidence="18 19">
    <name type="scientific">Porphyridium purpureum</name>
    <name type="common">Red alga</name>
    <name type="synonym">Porphyridium cruentum</name>
    <dbReference type="NCBI Taxonomy" id="35688"/>
    <lineage>
        <taxon>Eukaryota</taxon>
        <taxon>Rhodophyta</taxon>
        <taxon>Bangiophyceae</taxon>
        <taxon>Porphyridiales</taxon>
        <taxon>Porphyridiaceae</taxon>
        <taxon>Porphyridium</taxon>
    </lineage>
</organism>
<evidence type="ECO:0000256" key="5">
    <source>
        <dbReference type="ARBA" id="ARBA00022679"/>
    </source>
</evidence>
<dbReference type="InterPro" id="IPR014492">
    <property type="entry name" value="PolyA_polymerase"/>
</dbReference>
<feature type="domain" description="Poly(A) polymerase nucleotidyltransferase" evidence="17">
    <location>
        <begin position="19"/>
        <end position="229"/>
    </location>
</feature>
<comment type="similarity">
    <text evidence="3 11">Belongs to the poly(A) polymerase family.</text>
</comment>
<keyword evidence="4 11" id="KW-0507">mRNA processing</keyword>
<evidence type="ECO:0000256" key="13">
    <source>
        <dbReference type="PIRSR" id="PIRSR018425-2"/>
    </source>
</evidence>
<feature type="binding site" evidence="13">
    <location>
        <position position="182"/>
    </location>
    <ligand>
        <name>Mg(2+)</name>
        <dbReference type="ChEBI" id="CHEBI:18420"/>
        <label>2</label>
        <note>catalytic</note>
    </ligand>
</feature>
<feature type="binding site" evidence="13">
    <location>
        <position position="113"/>
    </location>
    <ligand>
        <name>Mg(2+)</name>
        <dbReference type="ChEBI" id="CHEBI:18420"/>
        <label>1</label>
        <note>catalytic</note>
    </ligand>
</feature>
<comment type="function">
    <text evidence="11">Polymerase that creates the 3'-poly(A) tail of mRNA's.</text>
</comment>
<feature type="binding site" evidence="12">
    <location>
        <begin position="100"/>
        <end position="102"/>
    </location>
    <ligand>
        <name>ATP</name>
        <dbReference type="ChEBI" id="CHEBI:30616"/>
    </ligand>
</feature>
<evidence type="ECO:0000256" key="11">
    <source>
        <dbReference type="PIRNR" id="PIRNR018425"/>
    </source>
</evidence>
<comment type="cofactor">
    <cofactor evidence="13">
        <name>Mg(2+)</name>
        <dbReference type="ChEBI" id="CHEBI:18420"/>
    </cofactor>
    <text evidence="13">Binds 2 magnesium ions. Also active with manganese.</text>
</comment>
<dbReference type="PANTHER" id="PTHR10682:SF10">
    <property type="entry name" value="POLYNUCLEOTIDE ADENYLYLTRANSFERASE"/>
    <property type="match status" value="1"/>
</dbReference>
<feature type="binding site" evidence="12">
    <location>
        <begin position="261"/>
        <end position="262"/>
    </location>
    <ligand>
        <name>ATP</name>
        <dbReference type="ChEBI" id="CHEBI:30616"/>
    </ligand>
</feature>
<dbReference type="InterPro" id="IPR007010">
    <property type="entry name" value="PolA_pol_RNA-bd_dom"/>
</dbReference>
<evidence type="ECO:0000259" key="16">
    <source>
        <dbReference type="Pfam" id="PF04928"/>
    </source>
</evidence>
<dbReference type="SUPFAM" id="SSF55003">
    <property type="entry name" value="PAP/Archaeal CCA-adding enzyme, C-terminal domain"/>
    <property type="match status" value="1"/>
</dbReference>
<feature type="binding site" evidence="13">
    <location>
        <position position="115"/>
    </location>
    <ligand>
        <name>Mg(2+)</name>
        <dbReference type="ChEBI" id="CHEBI:18420"/>
        <label>1</label>
        <note>catalytic</note>
    </ligand>
</feature>
<dbReference type="GO" id="GO:0003723">
    <property type="term" value="F:RNA binding"/>
    <property type="evidence" value="ECO:0007669"/>
    <property type="project" value="UniProtKB-UniRule"/>
</dbReference>
<gene>
    <name evidence="18" type="ORF">FVE85_0767</name>
</gene>
<dbReference type="InterPro" id="IPR007012">
    <property type="entry name" value="PolA_pol_cen_dom"/>
</dbReference>
<name>A0A5J4Z133_PORPP</name>
<evidence type="ECO:0000256" key="14">
    <source>
        <dbReference type="SAM" id="MobiDB-lite"/>
    </source>
</evidence>
<evidence type="ECO:0000256" key="9">
    <source>
        <dbReference type="ARBA" id="ARBA00022842"/>
    </source>
</evidence>
<dbReference type="GO" id="GO:0046872">
    <property type="term" value="F:metal ion binding"/>
    <property type="evidence" value="ECO:0007669"/>
    <property type="project" value="UniProtKB-KW"/>
</dbReference>
<evidence type="ECO:0000256" key="10">
    <source>
        <dbReference type="ARBA" id="ARBA00023242"/>
    </source>
</evidence>
<feature type="binding site" evidence="13">
    <location>
        <position position="113"/>
    </location>
    <ligand>
        <name>Mg(2+)</name>
        <dbReference type="ChEBI" id="CHEBI:18420"/>
        <label>2</label>
        <note>catalytic</note>
    </ligand>
</feature>
<dbReference type="Pfam" id="PF04926">
    <property type="entry name" value="PAP_RNA-bind"/>
    <property type="match status" value="1"/>
</dbReference>
<dbReference type="Gene3D" id="3.30.460.10">
    <property type="entry name" value="Beta Polymerase, domain 2"/>
    <property type="match status" value="1"/>
</dbReference>
<accession>A0A5J4Z133</accession>
<evidence type="ECO:0000256" key="12">
    <source>
        <dbReference type="PIRSR" id="PIRSR018425-1"/>
    </source>
</evidence>
<evidence type="ECO:0000256" key="1">
    <source>
        <dbReference type="ARBA" id="ARBA00001936"/>
    </source>
</evidence>
<dbReference type="Gene3D" id="3.30.70.590">
    <property type="entry name" value="Poly(A) polymerase predicted RNA binding domain"/>
    <property type="match status" value="1"/>
</dbReference>
<dbReference type="SUPFAM" id="SSF81631">
    <property type="entry name" value="PAP/OAS1 substrate-binding domain"/>
    <property type="match status" value="1"/>
</dbReference>
<feature type="domain" description="Poly(A) polymerase central" evidence="16">
    <location>
        <begin position="234"/>
        <end position="374"/>
    </location>
</feature>
<evidence type="ECO:0000313" key="19">
    <source>
        <dbReference type="Proteomes" id="UP000324585"/>
    </source>
</evidence>
<evidence type="ECO:0000256" key="7">
    <source>
        <dbReference type="ARBA" id="ARBA00022741"/>
    </source>
</evidence>
<feature type="region of interest" description="Disordered" evidence="14">
    <location>
        <begin position="607"/>
        <end position="681"/>
    </location>
</feature>
<dbReference type="Pfam" id="PF04928">
    <property type="entry name" value="PAP_central"/>
    <property type="match status" value="1"/>
</dbReference>
<keyword evidence="10 11" id="KW-0539">Nucleus</keyword>
<feature type="binding site" evidence="12">
    <location>
        <position position="182"/>
    </location>
    <ligand>
        <name>ATP</name>
        <dbReference type="ChEBI" id="CHEBI:30616"/>
    </ligand>
</feature>
<evidence type="ECO:0000256" key="3">
    <source>
        <dbReference type="ARBA" id="ARBA00010912"/>
    </source>
</evidence>
<dbReference type="GO" id="GO:0031123">
    <property type="term" value="P:RNA 3'-end processing"/>
    <property type="evidence" value="ECO:0007669"/>
    <property type="project" value="InterPro"/>
</dbReference>
<comment type="subcellular location">
    <subcellularLocation>
        <location evidence="2 11">Nucleus</location>
    </subcellularLocation>
</comment>
<keyword evidence="7 11" id="KW-0547">Nucleotide-binding</keyword>
<keyword evidence="19" id="KW-1185">Reference proteome</keyword>
<dbReference type="GO" id="GO:0005634">
    <property type="term" value="C:nucleus"/>
    <property type="evidence" value="ECO:0007669"/>
    <property type="project" value="UniProtKB-SubCell"/>
</dbReference>
<keyword evidence="8 11" id="KW-0067">ATP-binding</keyword>
<protein>
    <recommendedName>
        <fullName evidence="11">Poly(A) polymerase</fullName>
        <ecNumber evidence="11">2.7.7.19</ecNumber>
    </recommendedName>
</protein>
<dbReference type="GO" id="GO:0006397">
    <property type="term" value="P:mRNA processing"/>
    <property type="evidence" value="ECO:0007669"/>
    <property type="project" value="UniProtKB-KW"/>
</dbReference>
<comment type="cofactor">
    <cofactor evidence="1">
        <name>Mn(2+)</name>
        <dbReference type="ChEBI" id="CHEBI:29035"/>
    </cofactor>
</comment>
<dbReference type="Proteomes" id="UP000324585">
    <property type="component" value="Unassembled WGS sequence"/>
</dbReference>
<feature type="compositionally biased region" description="Polar residues" evidence="14">
    <location>
        <begin position="625"/>
        <end position="636"/>
    </location>
</feature>
<dbReference type="OrthoDB" id="412748at2759"/>
<dbReference type="PIRSF" id="PIRSF018425">
    <property type="entry name" value="PolyA_polymerase"/>
    <property type="match status" value="1"/>
</dbReference>
<feature type="compositionally biased region" description="Low complexity" evidence="14">
    <location>
        <begin position="575"/>
        <end position="585"/>
    </location>
</feature>
<feature type="domain" description="Poly(A) polymerase RNA-binding" evidence="15">
    <location>
        <begin position="414"/>
        <end position="474"/>
    </location>
</feature>
<feature type="region of interest" description="Disordered" evidence="14">
    <location>
        <begin position="543"/>
        <end position="593"/>
    </location>
</feature>
<dbReference type="SUPFAM" id="SSF81301">
    <property type="entry name" value="Nucleotidyltransferase"/>
    <property type="match status" value="1"/>
</dbReference>
<dbReference type="GO" id="GO:1990817">
    <property type="term" value="F:poly(A) RNA polymerase activity"/>
    <property type="evidence" value="ECO:0007669"/>
    <property type="project" value="UniProtKB-UniRule"/>
</dbReference>
<dbReference type="CDD" id="cd05402">
    <property type="entry name" value="NT_PAP_TUTase"/>
    <property type="match status" value="1"/>
</dbReference>
<dbReference type="PANTHER" id="PTHR10682">
    <property type="entry name" value="POLY A POLYMERASE"/>
    <property type="match status" value="1"/>
</dbReference>
<proteinExistence type="inferred from homology"/>
<dbReference type="AlphaFoldDB" id="A0A5J4Z133"/>
<evidence type="ECO:0000256" key="4">
    <source>
        <dbReference type="ARBA" id="ARBA00022664"/>
    </source>
</evidence>
<keyword evidence="9 13" id="KW-0460">Magnesium</keyword>